<dbReference type="InterPro" id="IPR036277">
    <property type="entry name" value="SMC_hinge_sf"/>
</dbReference>
<gene>
    <name evidence="21" type="ORF">DARMORV10_C07P45140.1</name>
</gene>
<dbReference type="CDD" id="cd00684">
    <property type="entry name" value="Terpene_cyclase_plant_C1"/>
    <property type="match status" value="1"/>
</dbReference>
<feature type="domain" description="Terpene synthase N-terminal" evidence="18">
    <location>
        <begin position="88"/>
        <end position="248"/>
    </location>
</feature>
<evidence type="ECO:0000256" key="15">
    <source>
        <dbReference type="ARBA" id="ARBA00060172"/>
    </source>
</evidence>
<dbReference type="InterPro" id="IPR036965">
    <property type="entry name" value="Terpene_synth_N_sf"/>
</dbReference>
<dbReference type="InterPro" id="IPR008949">
    <property type="entry name" value="Isoprenoid_synthase_dom_sf"/>
</dbReference>
<dbReference type="SUPFAM" id="SSF52540">
    <property type="entry name" value="P-loop containing nucleoside triphosphate hydrolases"/>
    <property type="match status" value="1"/>
</dbReference>
<dbReference type="GO" id="GO:0000287">
    <property type="term" value="F:magnesium ion binding"/>
    <property type="evidence" value="ECO:0007669"/>
    <property type="project" value="InterPro"/>
</dbReference>
<keyword evidence="8" id="KW-0067">ATP-binding</keyword>
<keyword evidence="5" id="KW-0479">Metal-binding</keyword>
<dbReference type="Proteomes" id="UP001295469">
    <property type="component" value="Chromosome C07"/>
</dbReference>
<evidence type="ECO:0000256" key="6">
    <source>
        <dbReference type="ARBA" id="ARBA00022741"/>
    </source>
</evidence>
<feature type="coiled-coil region" evidence="17">
    <location>
        <begin position="1168"/>
        <end position="1216"/>
    </location>
</feature>
<evidence type="ECO:0000256" key="7">
    <source>
        <dbReference type="ARBA" id="ARBA00022763"/>
    </source>
</evidence>
<comment type="subunit">
    <text evidence="16">Forms a heterodimer with SMC5. The SMC5-SMC6 complex is composed of the SMC5 and SMC6 heterodimer attached via their hinge domain and from the non-SMC subunit NSE4A or NSE4B.</text>
</comment>
<evidence type="ECO:0000256" key="11">
    <source>
        <dbReference type="ARBA" id="ARBA00023172"/>
    </source>
</evidence>
<dbReference type="InterPro" id="IPR027417">
    <property type="entry name" value="P-loop_NTPase"/>
</dbReference>
<dbReference type="PANTHER" id="PTHR19306:SF9">
    <property type="entry name" value="STRUCTURAL MAINTENANCE OF CHROMOSOMES PROTEIN 6B"/>
    <property type="match status" value="1"/>
</dbReference>
<evidence type="ECO:0000256" key="2">
    <source>
        <dbReference type="ARBA" id="ARBA00004286"/>
    </source>
</evidence>
<evidence type="ECO:0000256" key="13">
    <source>
        <dbReference type="ARBA" id="ARBA00023211"/>
    </source>
</evidence>
<evidence type="ECO:0000313" key="21">
    <source>
        <dbReference type="EMBL" id="CAF2018072.1"/>
    </source>
</evidence>
<comment type="similarity">
    <text evidence="3">Belongs to the SMC family. SMC6 subfamily.</text>
</comment>
<feature type="coiled-coil region" evidence="17">
    <location>
        <begin position="1243"/>
        <end position="1355"/>
    </location>
</feature>
<dbReference type="SUPFAM" id="SSF48576">
    <property type="entry name" value="Terpenoid synthases"/>
    <property type="match status" value="1"/>
</dbReference>
<keyword evidence="6" id="KW-0547">Nucleotide-binding</keyword>
<dbReference type="FunFam" id="1.10.600.10:FF:000007">
    <property type="entry name" value="Isoprene synthase, chloroplastic"/>
    <property type="match status" value="1"/>
</dbReference>
<dbReference type="Gene3D" id="3.40.50.300">
    <property type="entry name" value="P-loop containing nucleotide triphosphate hydrolases"/>
    <property type="match status" value="2"/>
</dbReference>
<dbReference type="InterPro" id="IPR005630">
    <property type="entry name" value="Terpene_synthase_metal-bd"/>
</dbReference>
<dbReference type="InterPro" id="IPR003395">
    <property type="entry name" value="RecF/RecN/SMC_N"/>
</dbReference>
<dbReference type="SUPFAM" id="SSF75553">
    <property type="entry name" value="Smc hinge domain"/>
    <property type="match status" value="1"/>
</dbReference>
<dbReference type="SUPFAM" id="SSF48239">
    <property type="entry name" value="Terpenoid cyclases/Protein prenyltransferases"/>
    <property type="match status" value="1"/>
</dbReference>
<evidence type="ECO:0000259" key="19">
    <source>
        <dbReference type="Pfam" id="PF02463"/>
    </source>
</evidence>
<dbReference type="GO" id="GO:0010165">
    <property type="term" value="P:response to X-ray"/>
    <property type="evidence" value="ECO:0007669"/>
    <property type="project" value="UniProtKB-ARBA"/>
</dbReference>
<keyword evidence="14" id="KW-0539">Nucleus</keyword>
<feature type="coiled-coil region" evidence="17">
    <location>
        <begin position="1394"/>
        <end position="1428"/>
    </location>
</feature>
<feature type="coiled-coil region" evidence="17">
    <location>
        <begin position="737"/>
        <end position="777"/>
    </location>
</feature>
<feature type="domain" description="Terpene synthase metal-binding" evidence="20">
    <location>
        <begin position="305"/>
        <end position="538"/>
    </location>
</feature>
<proteinExistence type="inferred from homology"/>
<keyword evidence="9" id="KW-0460">Magnesium</keyword>
<dbReference type="Gene3D" id="1.10.287.1490">
    <property type="match status" value="1"/>
</dbReference>
<evidence type="ECO:0000256" key="14">
    <source>
        <dbReference type="ARBA" id="ARBA00023242"/>
    </source>
</evidence>
<dbReference type="InterPro" id="IPR008930">
    <property type="entry name" value="Terpenoid_cyclase/PrenylTrfase"/>
</dbReference>
<keyword evidence="4" id="KW-0158">Chromosome</keyword>
<evidence type="ECO:0000256" key="8">
    <source>
        <dbReference type="ARBA" id="ARBA00022840"/>
    </source>
</evidence>
<evidence type="ECO:0000256" key="16">
    <source>
        <dbReference type="ARBA" id="ARBA00065972"/>
    </source>
</evidence>
<organism evidence="21">
    <name type="scientific">Brassica napus</name>
    <name type="common">Rape</name>
    <dbReference type="NCBI Taxonomy" id="3708"/>
    <lineage>
        <taxon>Eukaryota</taxon>
        <taxon>Viridiplantae</taxon>
        <taxon>Streptophyta</taxon>
        <taxon>Embryophyta</taxon>
        <taxon>Tracheophyta</taxon>
        <taxon>Spermatophyta</taxon>
        <taxon>Magnoliopsida</taxon>
        <taxon>eudicotyledons</taxon>
        <taxon>Gunneridae</taxon>
        <taxon>Pentapetalae</taxon>
        <taxon>rosids</taxon>
        <taxon>malvids</taxon>
        <taxon>Brassicales</taxon>
        <taxon>Brassicaceae</taxon>
        <taxon>Brassiceae</taxon>
        <taxon>Brassica</taxon>
    </lineage>
</organism>
<dbReference type="InterPro" id="IPR044814">
    <property type="entry name" value="Terpene_cyclase_plant_C1"/>
</dbReference>
<evidence type="ECO:0000256" key="10">
    <source>
        <dbReference type="ARBA" id="ARBA00023054"/>
    </source>
</evidence>
<protein>
    <submittedName>
        <fullName evidence="21">(rape) hypothetical protein</fullName>
    </submittedName>
</protein>
<reference evidence="21" key="1">
    <citation type="submission" date="2021-01" db="EMBL/GenBank/DDBJ databases">
        <authorList>
            <consortium name="Genoscope - CEA"/>
            <person name="William W."/>
        </authorList>
    </citation>
    <scope>NUCLEOTIDE SEQUENCE</scope>
</reference>
<dbReference type="GO" id="GO:0005694">
    <property type="term" value="C:chromosome"/>
    <property type="evidence" value="ECO:0007669"/>
    <property type="project" value="UniProtKB-SubCell"/>
</dbReference>
<dbReference type="Pfam" id="PF01397">
    <property type="entry name" value="Terpene_synth"/>
    <property type="match status" value="1"/>
</dbReference>
<dbReference type="SFLD" id="SFLDG01019">
    <property type="entry name" value="Terpene_Cyclase_Like_1_C_Termi"/>
    <property type="match status" value="1"/>
</dbReference>
<dbReference type="GO" id="GO:0007062">
    <property type="term" value="P:sister chromatid cohesion"/>
    <property type="evidence" value="ECO:0007669"/>
    <property type="project" value="UniProtKB-ARBA"/>
</dbReference>
<keyword evidence="11" id="KW-0233">DNA recombination</keyword>
<evidence type="ECO:0000256" key="3">
    <source>
        <dbReference type="ARBA" id="ARBA00006793"/>
    </source>
</evidence>
<dbReference type="GO" id="GO:0016102">
    <property type="term" value="P:diterpenoid biosynthetic process"/>
    <property type="evidence" value="ECO:0007669"/>
    <property type="project" value="InterPro"/>
</dbReference>
<dbReference type="GO" id="GO:0000724">
    <property type="term" value="P:double-strand break repair via homologous recombination"/>
    <property type="evidence" value="ECO:0007669"/>
    <property type="project" value="UniProtKB-ARBA"/>
</dbReference>
<dbReference type="GO" id="GO:0010333">
    <property type="term" value="F:terpene synthase activity"/>
    <property type="evidence" value="ECO:0007669"/>
    <property type="project" value="InterPro"/>
</dbReference>
<evidence type="ECO:0000256" key="5">
    <source>
        <dbReference type="ARBA" id="ARBA00022723"/>
    </source>
</evidence>
<dbReference type="PANTHER" id="PTHR19306">
    <property type="entry name" value="STRUCTURAL MAINTENANCE OF CHROMOSOMES 5,6 SMC5, SMC6"/>
    <property type="match status" value="1"/>
</dbReference>
<dbReference type="InterPro" id="IPR034741">
    <property type="entry name" value="Terpene_cyclase-like_1_C"/>
</dbReference>
<dbReference type="GO" id="GO:0005634">
    <property type="term" value="C:nucleus"/>
    <property type="evidence" value="ECO:0007669"/>
    <property type="project" value="UniProtKB-SubCell"/>
</dbReference>
<dbReference type="Gene3D" id="1.50.10.130">
    <property type="entry name" value="Terpene synthase, N-terminal domain"/>
    <property type="match status" value="1"/>
</dbReference>
<name>A0A816MY90_BRANA</name>
<evidence type="ECO:0000256" key="1">
    <source>
        <dbReference type="ARBA" id="ARBA00004123"/>
    </source>
</evidence>
<comment type="function">
    <text evidence="15">Core component of the SMC5-SMC6 complex that promotes sister chromatid alignment after DNA damage and facilitates double-stranded DNA breaks (DSBs) repair via homologous recombination between sister chromatids.</text>
</comment>
<comment type="subcellular location">
    <subcellularLocation>
        <location evidence="2">Chromosome</location>
    </subcellularLocation>
    <subcellularLocation>
        <location evidence="1">Nucleus</location>
    </subcellularLocation>
</comment>
<evidence type="ECO:0000259" key="18">
    <source>
        <dbReference type="Pfam" id="PF01397"/>
    </source>
</evidence>
<dbReference type="Pfam" id="PF03936">
    <property type="entry name" value="Terpene_synth_C"/>
    <property type="match status" value="1"/>
</dbReference>
<evidence type="ECO:0000256" key="12">
    <source>
        <dbReference type="ARBA" id="ARBA00023204"/>
    </source>
</evidence>
<evidence type="ECO:0000256" key="4">
    <source>
        <dbReference type="ARBA" id="ARBA00022454"/>
    </source>
</evidence>
<evidence type="ECO:0000256" key="17">
    <source>
        <dbReference type="SAM" id="Coils"/>
    </source>
</evidence>
<feature type="coiled-coil region" evidence="17">
    <location>
        <begin position="874"/>
        <end position="937"/>
    </location>
</feature>
<keyword evidence="10 17" id="KW-0175">Coiled coil</keyword>
<dbReference type="FunFam" id="3.40.50.300:FF:003772">
    <property type="entry name" value="Structural maintenance of chromosomes protein 6A"/>
    <property type="match status" value="1"/>
</dbReference>
<keyword evidence="7" id="KW-0227">DNA damage</keyword>
<keyword evidence="12" id="KW-0234">DNA repair</keyword>
<accession>A0A816MY90</accession>
<dbReference type="Gene3D" id="1.10.600.10">
    <property type="entry name" value="Farnesyl Diphosphate Synthase"/>
    <property type="match status" value="1"/>
</dbReference>
<keyword evidence="13" id="KW-0464">Manganese</keyword>
<dbReference type="GO" id="GO:0005524">
    <property type="term" value="F:ATP binding"/>
    <property type="evidence" value="ECO:0007669"/>
    <property type="project" value="UniProtKB-KW"/>
</dbReference>
<feature type="domain" description="RecF/RecN/SMC N-terminal" evidence="19">
    <location>
        <begin position="582"/>
        <end position="1575"/>
    </location>
</feature>
<sequence>MQTSSMSMSFGPKIIPRTQKVTLYHKTKLSLLPRPLLQNQTLPRKPTKQDSFYVMATSNDLESTRPLAQFAPTFLGDHHFSVPVNDYEIDAIEHEIESVMKPCVRDMLISFHTCTKDKIRLIHLLISLAISHYFENEIEEILNKAFGELEILTDNEDDLETISIMFEVFRLYGQKMPCDVFKRFKGEHDGKFKESVVGDVRGMLQLYQASYLKTKDEDIMEEARSFTRTHLAVTTTHPHLSKLIQHVLYIPRYRCIEIAVAREYISFYKEEEHHEEKLLKFAKLNFSYCQLHYIKELKALTKWWKEIDLASKLPYTFRDRIAEYGLGMVGIYLEPRYSLARVICTKISMIMTVVDDTYDAYGTLPEVTSFTDALQRWDIVAIEDLPSYMQIIFRNLWEIIQDIEREMSSLGRHGGVKPTVDKEGYLEIAKWARTGHVPSFEEYMEVGVVTAAMDDMTLYIFLGMEDCDEKIMYEWVASKPKFIHAFNIVLRLTNDIATFEEELKRGEVANGVNCYMKQHGVTQEEAVTELKKMIKDHHEIMMEEFFKASSTVPRQILVRVFNLARAIYLFYKEGDGFGHPGGKSAILTALCVAFGCRAKGTQRASTLKDFIKTGCSYAVVHVEIKNQGEDAFKPEVYGDVIIVERRITESASSTILKDHEGKKVSSRKDELRELVEHYNIDVENPCVVMSQDKSREFLHSGNDKDKFKFFFKATLLQQVNDLLQSIYEHLNSATAIVDEMEETIKPIEKEINELRGKIKNMEQVEEIAQKLQQLKKKLAWSWVYDVDRQLQEQTDKIVKLKERIPTCQAKIDWELGKVESLRDRLTKKKAKVACLMDESTAMKREIETCHQSAKTAAREKIALEEEFNHKRNGVQKIRDRVRRLERQVGDINEQTMRNTQAEQSETEEKLRYLEQEIEKAETLLSRLKEEENSLLEKASAGRREMEHIEDMIRDHQKRQNNINSNIYDLKKHQTNKVTAFGGDRVIYLLQAIERHHRRFKKPPIGPIGSHVTLINGNKWAPAVEQALGNMLNAFIVTDHKDSLTLRSCANEANYKNLKIIIYDFSRPRLNIPRHMIPQTEHPTILSVLHSDNPTVLNVLVDVSNVERQVLAENYEVGKAVAFGQRLSNLKDVFTLDGYRMFFRGPVQTTLPPIPRKPTRLCASFDDQIKDLEIEASRGKSEINQCMRRKRGAEENLEELESKIRTLKKHRSQAEKVLTTKEFEMRDLKSTVAAENEASSSSSVNELQLEIMKEREEMEEKEAFLEKLQMCLKEAELKANKLNASFENLRESAKGEIDAFEEAENELKKIEKDLQSAEAEKIHYENIMKNKVLPDINEAEANYEELKTKRKESDQKASEICPESEILSLGPWDGSTPEQLSAQINRMNQRLHRENQQFSESIDDLRMMYEKLERKIAKKRKLYQGYREKLMACKTALDSRWGKFQRNASLLRRQLTWQFNSHLGKKGISGHIKVSYENKTLSIEVKMPQDATSNAVRDTKGLSGGERSFSTLCFALALHEMTEAPFRAMDEFDVFMDAVSRKISLDALVDFAIAHGAQWMFITPHDISMVKSHERIKKQQMAAPRS</sequence>
<dbReference type="Pfam" id="PF02463">
    <property type="entry name" value="SMC_N"/>
    <property type="match status" value="1"/>
</dbReference>
<dbReference type="SFLD" id="SFLDS00005">
    <property type="entry name" value="Isoprenoid_Synthase_Type_I"/>
    <property type="match status" value="1"/>
</dbReference>
<dbReference type="InterPro" id="IPR001906">
    <property type="entry name" value="Terpene_synth_N"/>
</dbReference>
<evidence type="ECO:0000259" key="20">
    <source>
        <dbReference type="Pfam" id="PF03936"/>
    </source>
</evidence>
<dbReference type="EMBL" id="HG994371">
    <property type="protein sequence ID" value="CAF2018072.1"/>
    <property type="molecule type" value="Genomic_DNA"/>
</dbReference>
<evidence type="ECO:0000256" key="9">
    <source>
        <dbReference type="ARBA" id="ARBA00022842"/>
    </source>
</evidence>